<evidence type="ECO:0000313" key="3">
    <source>
        <dbReference type="Proteomes" id="UP001151760"/>
    </source>
</evidence>
<accession>A0ABQ5ENP8</accession>
<dbReference type="EMBL" id="BQNB010016491">
    <property type="protein sequence ID" value="GJT52387.1"/>
    <property type="molecule type" value="Genomic_DNA"/>
</dbReference>
<name>A0ABQ5ENP8_9ASTR</name>
<comment type="caution">
    <text evidence="2">The sequence shown here is derived from an EMBL/GenBank/DDBJ whole genome shotgun (WGS) entry which is preliminary data.</text>
</comment>
<evidence type="ECO:0000256" key="1">
    <source>
        <dbReference type="SAM" id="MobiDB-lite"/>
    </source>
</evidence>
<sequence>MSQPANDDYSQHLSDDEASYHEDASDSVALPDMSGEGGKSGVGDDHGGWTFMVGLTEGEAVLREVRRWRS</sequence>
<dbReference type="Proteomes" id="UP001151760">
    <property type="component" value="Unassembled WGS sequence"/>
</dbReference>
<proteinExistence type="predicted"/>
<keyword evidence="3" id="KW-1185">Reference proteome</keyword>
<evidence type="ECO:0000313" key="2">
    <source>
        <dbReference type="EMBL" id="GJT52387.1"/>
    </source>
</evidence>
<feature type="region of interest" description="Disordered" evidence="1">
    <location>
        <begin position="1"/>
        <end position="50"/>
    </location>
</feature>
<reference evidence="2" key="1">
    <citation type="journal article" date="2022" name="Int. J. Mol. Sci.">
        <title>Draft Genome of Tanacetum Coccineum: Genomic Comparison of Closely Related Tanacetum-Family Plants.</title>
        <authorList>
            <person name="Yamashiro T."/>
            <person name="Shiraishi A."/>
            <person name="Nakayama K."/>
            <person name="Satake H."/>
        </authorList>
    </citation>
    <scope>NUCLEOTIDE SEQUENCE</scope>
</reference>
<reference evidence="2" key="2">
    <citation type="submission" date="2022-01" db="EMBL/GenBank/DDBJ databases">
        <authorList>
            <person name="Yamashiro T."/>
            <person name="Shiraishi A."/>
            <person name="Satake H."/>
            <person name="Nakayama K."/>
        </authorList>
    </citation>
    <scope>NUCLEOTIDE SEQUENCE</scope>
</reference>
<organism evidence="2 3">
    <name type="scientific">Tanacetum coccineum</name>
    <dbReference type="NCBI Taxonomy" id="301880"/>
    <lineage>
        <taxon>Eukaryota</taxon>
        <taxon>Viridiplantae</taxon>
        <taxon>Streptophyta</taxon>
        <taxon>Embryophyta</taxon>
        <taxon>Tracheophyta</taxon>
        <taxon>Spermatophyta</taxon>
        <taxon>Magnoliopsida</taxon>
        <taxon>eudicotyledons</taxon>
        <taxon>Gunneridae</taxon>
        <taxon>Pentapetalae</taxon>
        <taxon>asterids</taxon>
        <taxon>campanulids</taxon>
        <taxon>Asterales</taxon>
        <taxon>Asteraceae</taxon>
        <taxon>Asteroideae</taxon>
        <taxon>Anthemideae</taxon>
        <taxon>Anthemidinae</taxon>
        <taxon>Tanacetum</taxon>
    </lineage>
</organism>
<feature type="compositionally biased region" description="Basic and acidic residues" evidence="1">
    <location>
        <begin position="9"/>
        <end position="24"/>
    </location>
</feature>
<protein>
    <submittedName>
        <fullName evidence="2">Uncharacterized protein</fullName>
    </submittedName>
</protein>
<gene>
    <name evidence="2" type="ORF">Tco_0978544</name>
</gene>